<feature type="compositionally biased region" description="Basic and acidic residues" evidence="1">
    <location>
        <begin position="24"/>
        <end position="36"/>
    </location>
</feature>
<protein>
    <submittedName>
        <fullName evidence="2">Uncharacterized protein</fullName>
    </submittedName>
</protein>
<dbReference type="AlphaFoldDB" id="A0A2S4KNF5"/>
<sequence>MEQHENFGHLKGGGNSQEHPAGYRHGETRTIKHDETESVVAKQVQNRRDKEDDACFSADFVFALEILMQDEAGIEKSTRKMNEDLRRMHPDARTPFTHIGRHCLGPGALVDGMMGRCYHRT</sequence>
<reference evidence="2 3" key="1">
    <citation type="submission" date="2018-01" db="EMBL/GenBank/DDBJ databases">
        <title>Harnessing the power of phylogenomics to disentangle the directionality and signatures of interkingdom host jumping in the parasitic fungal genus Tolypocladium.</title>
        <authorList>
            <person name="Quandt C.A."/>
            <person name="Patterson W."/>
            <person name="Spatafora J.W."/>
        </authorList>
    </citation>
    <scope>NUCLEOTIDE SEQUENCE [LARGE SCALE GENOMIC DNA]</scope>
    <source>
        <strain evidence="2 3">NRBC 100945</strain>
    </source>
</reference>
<feature type="region of interest" description="Disordered" evidence="1">
    <location>
        <begin position="1"/>
        <end position="48"/>
    </location>
</feature>
<gene>
    <name evidence="2" type="ORF">TPAR_08048</name>
</gene>
<comment type="caution">
    <text evidence="2">The sequence shown here is derived from an EMBL/GenBank/DDBJ whole genome shotgun (WGS) entry which is preliminary data.</text>
</comment>
<name>A0A2S4KNF5_9HYPO</name>
<dbReference type="EMBL" id="PKSG01001006">
    <property type="protein sequence ID" value="POR31732.1"/>
    <property type="molecule type" value="Genomic_DNA"/>
</dbReference>
<evidence type="ECO:0000256" key="1">
    <source>
        <dbReference type="SAM" id="MobiDB-lite"/>
    </source>
</evidence>
<dbReference type="Proteomes" id="UP000237481">
    <property type="component" value="Unassembled WGS sequence"/>
</dbReference>
<accession>A0A2S4KNF5</accession>
<proteinExistence type="predicted"/>
<evidence type="ECO:0000313" key="3">
    <source>
        <dbReference type="Proteomes" id="UP000237481"/>
    </source>
</evidence>
<organism evidence="2 3">
    <name type="scientific">Tolypocladium paradoxum</name>
    <dbReference type="NCBI Taxonomy" id="94208"/>
    <lineage>
        <taxon>Eukaryota</taxon>
        <taxon>Fungi</taxon>
        <taxon>Dikarya</taxon>
        <taxon>Ascomycota</taxon>
        <taxon>Pezizomycotina</taxon>
        <taxon>Sordariomycetes</taxon>
        <taxon>Hypocreomycetidae</taxon>
        <taxon>Hypocreales</taxon>
        <taxon>Ophiocordycipitaceae</taxon>
        <taxon>Tolypocladium</taxon>
    </lineage>
</organism>
<keyword evidence="3" id="KW-1185">Reference proteome</keyword>
<evidence type="ECO:0000313" key="2">
    <source>
        <dbReference type="EMBL" id="POR31732.1"/>
    </source>
</evidence>